<feature type="region of interest" description="Disordered" evidence="1">
    <location>
        <begin position="18"/>
        <end position="41"/>
    </location>
</feature>
<dbReference type="Gramene" id="PRQ33867">
    <property type="protein sequence ID" value="PRQ33867"/>
    <property type="gene ID" value="RchiOBHm_Chr5g0062401"/>
</dbReference>
<accession>A0A2P6QI62</accession>
<evidence type="ECO:0000313" key="3">
    <source>
        <dbReference type="Proteomes" id="UP000238479"/>
    </source>
</evidence>
<comment type="caution">
    <text evidence="2">The sequence shown here is derived from an EMBL/GenBank/DDBJ whole genome shotgun (WGS) entry which is preliminary data.</text>
</comment>
<evidence type="ECO:0000256" key="1">
    <source>
        <dbReference type="SAM" id="MobiDB-lite"/>
    </source>
</evidence>
<dbReference type="AlphaFoldDB" id="A0A2P6QI62"/>
<protein>
    <submittedName>
        <fullName evidence="2">Uncharacterized protein</fullName>
    </submittedName>
</protein>
<name>A0A2P6QI62_ROSCH</name>
<dbReference type="Proteomes" id="UP000238479">
    <property type="component" value="Chromosome 5"/>
</dbReference>
<evidence type="ECO:0000313" key="2">
    <source>
        <dbReference type="EMBL" id="PRQ33867.1"/>
    </source>
</evidence>
<reference evidence="2 3" key="1">
    <citation type="journal article" date="2018" name="Nat. Genet.">
        <title>The Rosa genome provides new insights in the design of modern roses.</title>
        <authorList>
            <person name="Bendahmane M."/>
        </authorList>
    </citation>
    <scope>NUCLEOTIDE SEQUENCE [LARGE SCALE GENOMIC DNA]</scope>
    <source>
        <strain evidence="3">cv. Old Blush</strain>
    </source>
</reference>
<keyword evidence="3" id="KW-1185">Reference proteome</keyword>
<gene>
    <name evidence="2" type="ORF">RchiOBHm_Chr5g0062401</name>
</gene>
<proteinExistence type="predicted"/>
<organism evidence="2 3">
    <name type="scientific">Rosa chinensis</name>
    <name type="common">China rose</name>
    <dbReference type="NCBI Taxonomy" id="74649"/>
    <lineage>
        <taxon>Eukaryota</taxon>
        <taxon>Viridiplantae</taxon>
        <taxon>Streptophyta</taxon>
        <taxon>Embryophyta</taxon>
        <taxon>Tracheophyta</taxon>
        <taxon>Spermatophyta</taxon>
        <taxon>Magnoliopsida</taxon>
        <taxon>eudicotyledons</taxon>
        <taxon>Gunneridae</taxon>
        <taxon>Pentapetalae</taxon>
        <taxon>rosids</taxon>
        <taxon>fabids</taxon>
        <taxon>Rosales</taxon>
        <taxon>Rosaceae</taxon>
        <taxon>Rosoideae</taxon>
        <taxon>Rosoideae incertae sedis</taxon>
        <taxon>Rosa</taxon>
    </lineage>
</organism>
<sequence length="41" mass="4734">MERVKQLSPPVLAVFTGLRMGNSSNNRPYMHHDQSRYSNSK</sequence>
<dbReference type="EMBL" id="PDCK01000043">
    <property type="protein sequence ID" value="PRQ33867.1"/>
    <property type="molecule type" value="Genomic_DNA"/>
</dbReference>